<sequence length="155" mass="16863">MRSGAEPRPHEPGLPSRGEARPRGGEWHERQRPCSWTGAPLRHDPSAVAVPPQSGVTEQTVPVPRGRRSRTRRVQRRGEAQANPVTCTSDLEQLKQERREAIHSAAATSASPLASESDTELSQPASDRPVTPDRLSELGLARSPPVTPAMADELF</sequence>
<dbReference type="Proteomes" id="UP001066276">
    <property type="component" value="Chromosome 4_2"/>
</dbReference>
<dbReference type="EMBL" id="JANPWB010000008">
    <property type="protein sequence ID" value="KAJ1164278.1"/>
    <property type="molecule type" value="Genomic_DNA"/>
</dbReference>
<name>A0AAV7SJL8_PLEWA</name>
<gene>
    <name evidence="2" type="ORF">NDU88_004723</name>
</gene>
<protein>
    <submittedName>
        <fullName evidence="2">Uncharacterized protein</fullName>
    </submittedName>
</protein>
<reference evidence="2" key="1">
    <citation type="journal article" date="2022" name="bioRxiv">
        <title>Sequencing and chromosome-scale assembly of the giantPleurodeles waltlgenome.</title>
        <authorList>
            <person name="Brown T."/>
            <person name="Elewa A."/>
            <person name="Iarovenko S."/>
            <person name="Subramanian E."/>
            <person name="Araus A.J."/>
            <person name="Petzold A."/>
            <person name="Susuki M."/>
            <person name="Suzuki K.-i.T."/>
            <person name="Hayashi T."/>
            <person name="Toyoda A."/>
            <person name="Oliveira C."/>
            <person name="Osipova E."/>
            <person name="Leigh N.D."/>
            <person name="Simon A."/>
            <person name="Yun M.H."/>
        </authorList>
    </citation>
    <scope>NUCLEOTIDE SEQUENCE</scope>
    <source>
        <strain evidence="2">20211129_DDA</strain>
        <tissue evidence="2">Liver</tissue>
    </source>
</reference>
<feature type="compositionally biased region" description="Basic and acidic residues" evidence="1">
    <location>
        <begin position="18"/>
        <end position="32"/>
    </location>
</feature>
<comment type="caution">
    <text evidence="2">The sequence shown here is derived from an EMBL/GenBank/DDBJ whole genome shotgun (WGS) entry which is preliminary data.</text>
</comment>
<accession>A0AAV7SJL8</accession>
<dbReference type="AlphaFoldDB" id="A0AAV7SJL8"/>
<feature type="compositionally biased region" description="Basic and acidic residues" evidence="1">
    <location>
        <begin position="92"/>
        <end position="102"/>
    </location>
</feature>
<evidence type="ECO:0000256" key="1">
    <source>
        <dbReference type="SAM" id="MobiDB-lite"/>
    </source>
</evidence>
<evidence type="ECO:0000313" key="3">
    <source>
        <dbReference type="Proteomes" id="UP001066276"/>
    </source>
</evidence>
<feature type="compositionally biased region" description="Basic residues" evidence="1">
    <location>
        <begin position="65"/>
        <end position="75"/>
    </location>
</feature>
<keyword evidence="3" id="KW-1185">Reference proteome</keyword>
<feature type="region of interest" description="Disordered" evidence="1">
    <location>
        <begin position="1"/>
        <end position="155"/>
    </location>
</feature>
<evidence type="ECO:0000313" key="2">
    <source>
        <dbReference type="EMBL" id="KAJ1164278.1"/>
    </source>
</evidence>
<feature type="compositionally biased region" description="Basic and acidic residues" evidence="1">
    <location>
        <begin position="1"/>
        <end position="11"/>
    </location>
</feature>
<proteinExistence type="predicted"/>
<feature type="compositionally biased region" description="Low complexity" evidence="1">
    <location>
        <begin position="104"/>
        <end position="116"/>
    </location>
</feature>
<organism evidence="2 3">
    <name type="scientific">Pleurodeles waltl</name>
    <name type="common">Iberian ribbed newt</name>
    <dbReference type="NCBI Taxonomy" id="8319"/>
    <lineage>
        <taxon>Eukaryota</taxon>
        <taxon>Metazoa</taxon>
        <taxon>Chordata</taxon>
        <taxon>Craniata</taxon>
        <taxon>Vertebrata</taxon>
        <taxon>Euteleostomi</taxon>
        <taxon>Amphibia</taxon>
        <taxon>Batrachia</taxon>
        <taxon>Caudata</taxon>
        <taxon>Salamandroidea</taxon>
        <taxon>Salamandridae</taxon>
        <taxon>Pleurodelinae</taxon>
        <taxon>Pleurodeles</taxon>
    </lineage>
</organism>